<dbReference type="PANTHER" id="PTHR47619">
    <property type="entry name" value="METALLO-HYDROLASE YYCJ-RELATED"/>
    <property type="match status" value="1"/>
</dbReference>
<dbReference type="PANTHER" id="PTHR47619:SF1">
    <property type="entry name" value="EXODEOXYRIBONUCLEASE WALJ"/>
    <property type="match status" value="1"/>
</dbReference>
<name>A0A239ZFZ3_9FIRM</name>
<dbReference type="SUPFAM" id="SSF56281">
    <property type="entry name" value="Metallo-hydrolase/oxidoreductase"/>
    <property type="match status" value="1"/>
</dbReference>
<dbReference type="RefSeq" id="WP_095066251.1">
    <property type="nucleotide sequence ID" value="NZ_LT906470.1"/>
</dbReference>
<dbReference type="SMART" id="SM00849">
    <property type="entry name" value="Lactamase_B"/>
    <property type="match status" value="1"/>
</dbReference>
<dbReference type="Proteomes" id="UP000214973">
    <property type="component" value="Chromosome 1"/>
</dbReference>
<dbReference type="EMBL" id="LT906470">
    <property type="protein sequence ID" value="SNV70201.1"/>
    <property type="molecule type" value="Genomic_DNA"/>
</dbReference>
<evidence type="ECO:0000313" key="3">
    <source>
        <dbReference type="Proteomes" id="UP000214973"/>
    </source>
</evidence>
<dbReference type="InterPro" id="IPR052533">
    <property type="entry name" value="WalJ/YycJ-like"/>
</dbReference>
<evidence type="ECO:0000259" key="1">
    <source>
        <dbReference type="SMART" id="SM00849"/>
    </source>
</evidence>
<dbReference type="Pfam" id="PF12706">
    <property type="entry name" value="Lactamase_B_2"/>
    <property type="match status" value="1"/>
</dbReference>
<dbReference type="AlphaFoldDB" id="A0A239ZFZ3"/>
<proteinExistence type="predicted"/>
<reference evidence="2 3" key="1">
    <citation type="submission" date="2017-06" db="EMBL/GenBank/DDBJ databases">
        <authorList>
            <consortium name="Pathogen Informatics"/>
        </authorList>
    </citation>
    <scope>NUCLEOTIDE SEQUENCE [LARGE SCALE GENOMIC DNA]</scope>
    <source>
        <strain evidence="2 3">NCTC12018</strain>
    </source>
</reference>
<dbReference type="InterPro" id="IPR001279">
    <property type="entry name" value="Metallo-B-lactamas"/>
</dbReference>
<gene>
    <name evidence="2" type="ORF">SAMEA44547418_01344</name>
</gene>
<organism evidence="2 3">
    <name type="scientific">Veillonella rodentium</name>
    <dbReference type="NCBI Taxonomy" id="248315"/>
    <lineage>
        <taxon>Bacteria</taxon>
        <taxon>Bacillati</taxon>
        <taxon>Bacillota</taxon>
        <taxon>Negativicutes</taxon>
        <taxon>Veillonellales</taxon>
        <taxon>Veillonellaceae</taxon>
        <taxon>Veillonella</taxon>
    </lineage>
</organism>
<sequence>MGESSQLEVHVIASGSKGNCTVVKKGASVILHDAGISCRRIVNGLKELHIDMAQVEGIFISHEHSDHIAGLQQLLKRFDIPVYTKMGTWREIQAKLDVPKHQLIPITKGSIALGKLTVEPFAVSHDAADPIGINVFSGTDKATVVTDTGVITDDILHRLDDTTLLVLEANYDPHMLQFGPYQPFLKQRVSGDFGHLSNEMAAQALLMMKRPDFMQVILAHRSENNNNPVLVTQTIGRMLVDGGVKIGPEMKLQHGQPNEIVSMKAVMKTEQK</sequence>
<dbReference type="InterPro" id="IPR036866">
    <property type="entry name" value="RibonucZ/Hydroxyglut_hydro"/>
</dbReference>
<feature type="domain" description="Metallo-beta-lactamase" evidence="1">
    <location>
        <begin position="17"/>
        <end position="188"/>
    </location>
</feature>
<protein>
    <submittedName>
        <fullName evidence="2">Ribonuclease Z</fullName>
    </submittedName>
</protein>
<dbReference type="KEGG" id="vrm:44547418_01344"/>
<dbReference type="Gene3D" id="3.60.15.10">
    <property type="entry name" value="Ribonuclease Z/Hydroxyacylglutathione hydrolase-like"/>
    <property type="match status" value="1"/>
</dbReference>
<evidence type="ECO:0000313" key="2">
    <source>
        <dbReference type="EMBL" id="SNV70201.1"/>
    </source>
</evidence>
<accession>A0A239ZFZ3</accession>
<keyword evidence="3" id="KW-1185">Reference proteome</keyword>